<evidence type="ECO:0000313" key="1">
    <source>
        <dbReference type="EMBL" id="KAA6392829.1"/>
    </source>
</evidence>
<comment type="caution">
    <text evidence="1">The sequence shown here is derived from an EMBL/GenBank/DDBJ whole genome shotgun (WGS) entry which is preliminary data.</text>
</comment>
<sequence>MMFTIVPDDRILEGHEKKTVMCPRCLWSDYFQGSRLNMRNRDCKPSRQPTLAKFGVRKRRIKLPEIVTSQMLRQQEIKEIVSNGGSYSGISDDQHSLTMQFAINLGKSDQKALCQRMNRKQASDETQQTGDKILDEELQKRQDCVNAMVFDSGSHKSRHSAVGIVVSPTENLQPLPIAIEKKTQTTAEYASFISRTICGHHHKGVIVPSVTIDGLRVQQKALLQGNDIEHVSLLLLKAGINVIPIGNQQNYLDFVKQENSWNKMTRSCGDSIDICWTCN</sequence>
<accession>A0A5J4WEU5</accession>
<dbReference type="AlphaFoldDB" id="A0A5J4WEU5"/>
<reference evidence="1 2" key="1">
    <citation type="submission" date="2019-03" db="EMBL/GenBank/DDBJ databases">
        <title>Single cell metagenomics reveals metabolic interactions within the superorganism composed of flagellate Streblomastix strix and complex community of Bacteroidetes bacteria on its surface.</title>
        <authorList>
            <person name="Treitli S.C."/>
            <person name="Kolisko M."/>
            <person name="Husnik F."/>
            <person name="Keeling P."/>
            <person name="Hampl V."/>
        </authorList>
    </citation>
    <scope>NUCLEOTIDE SEQUENCE [LARGE SCALE GENOMIC DNA]</scope>
    <source>
        <strain evidence="1">ST1C</strain>
    </source>
</reference>
<protein>
    <submittedName>
        <fullName evidence="1">Uncharacterized protein</fullName>
    </submittedName>
</protein>
<gene>
    <name evidence="1" type="ORF">EZS28_011644</name>
</gene>
<evidence type="ECO:0000313" key="2">
    <source>
        <dbReference type="Proteomes" id="UP000324800"/>
    </source>
</evidence>
<proteinExistence type="predicted"/>
<organism evidence="1 2">
    <name type="scientific">Streblomastix strix</name>
    <dbReference type="NCBI Taxonomy" id="222440"/>
    <lineage>
        <taxon>Eukaryota</taxon>
        <taxon>Metamonada</taxon>
        <taxon>Preaxostyla</taxon>
        <taxon>Oxymonadida</taxon>
        <taxon>Streblomastigidae</taxon>
        <taxon>Streblomastix</taxon>
    </lineage>
</organism>
<name>A0A5J4WEU5_9EUKA</name>
<dbReference type="EMBL" id="SNRW01002420">
    <property type="protein sequence ID" value="KAA6392829.1"/>
    <property type="molecule type" value="Genomic_DNA"/>
</dbReference>
<dbReference type="Proteomes" id="UP000324800">
    <property type="component" value="Unassembled WGS sequence"/>
</dbReference>